<name>A0A6G1GE80_9PEZI</name>
<accession>A0A6G1GE80</accession>
<evidence type="ECO:0000313" key="4">
    <source>
        <dbReference type="RefSeq" id="XP_033537821.1"/>
    </source>
</evidence>
<keyword evidence="3" id="KW-1185">Reference proteome</keyword>
<dbReference type="EMBL" id="ML975150">
    <property type="protein sequence ID" value="KAF1816190.1"/>
    <property type="molecule type" value="Genomic_DNA"/>
</dbReference>
<feature type="transmembrane region" description="Helical" evidence="1">
    <location>
        <begin position="165"/>
        <end position="189"/>
    </location>
</feature>
<dbReference type="PANTHER" id="PTHR32251:SF23">
    <property type="entry name" value="3-OXO-5-ALPHA-STEROID 4-DEHYDROGENASE (DUF1295)"/>
    <property type="match status" value="1"/>
</dbReference>
<reference evidence="2 4" key="1">
    <citation type="submission" date="2020-01" db="EMBL/GenBank/DDBJ databases">
        <authorList>
            <consortium name="DOE Joint Genome Institute"/>
            <person name="Haridas S."/>
            <person name="Albert R."/>
            <person name="Binder M."/>
            <person name="Bloem J."/>
            <person name="Labutti K."/>
            <person name="Salamov A."/>
            <person name="Andreopoulos B."/>
            <person name="Baker S.E."/>
            <person name="Barry K."/>
            <person name="Bills G."/>
            <person name="Bluhm B.H."/>
            <person name="Cannon C."/>
            <person name="Castanera R."/>
            <person name="Culley D.E."/>
            <person name="Daum C."/>
            <person name="Ezra D."/>
            <person name="Gonzalez J.B."/>
            <person name="Henrissat B."/>
            <person name="Kuo A."/>
            <person name="Liang C."/>
            <person name="Lipzen A."/>
            <person name="Lutzoni F."/>
            <person name="Magnuson J."/>
            <person name="Mondo S."/>
            <person name="Nolan M."/>
            <person name="Ohm R."/>
            <person name="Pangilinan J."/>
            <person name="Park H.-J."/>
            <person name="Ramirez L."/>
            <person name="Alfaro M."/>
            <person name="Sun H."/>
            <person name="Tritt A."/>
            <person name="Yoshinaga Y."/>
            <person name="Zwiers L.-H."/>
            <person name="Turgeon B.G."/>
            <person name="Goodwin S.B."/>
            <person name="Spatafora J.W."/>
            <person name="Crous P.W."/>
            <person name="Grigoriev I.V."/>
        </authorList>
    </citation>
    <scope>NUCLEOTIDE SEQUENCE</scope>
    <source>
        <strain evidence="2 4">CBS 781.70</strain>
    </source>
</reference>
<keyword evidence="1" id="KW-1133">Transmembrane helix</keyword>
<proteinExistence type="predicted"/>
<reference evidence="4" key="2">
    <citation type="submission" date="2020-04" db="EMBL/GenBank/DDBJ databases">
        <authorList>
            <consortium name="NCBI Genome Project"/>
        </authorList>
    </citation>
    <scope>NUCLEOTIDE SEQUENCE</scope>
    <source>
        <strain evidence="4">CBS 781.70</strain>
    </source>
</reference>
<reference evidence="4" key="3">
    <citation type="submission" date="2025-04" db="UniProtKB">
        <authorList>
            <consortium name="RefSeq"/>
        </authorList>
    </citation>
    <scope>IDENTIFICATION</scope>
    <source>
        <strain evidence="4">CBS 781.70</strain>
    </source>
</reference>
<feature type="transmembrane region" description="Helical" evidence="1">
    <location>
        <begin position="97"/>
        <end position="117"/>
    </location>
</feature>
<feature type="transmembrane region" description="Helical" evidence="1">
    <location>
        <begin position="209"/>
        <end position="229"/>
    </location>
</feature>
<protein>
    <submittedName>
        <fullName evidence="2 4">DUF1295 domain-containing protein</fullName>
    </submittedName>
</protein>
<dbReference type="InterPro" id="IPR010721">
    <property type="entry name" value="UstE-like"/>
</dbReference>
<evidence type="ECO:0000313" key="2">
    <source>
        <dbReference type="EMBL" id="KAF1816190.1"/>
    </source>
</evidence>
<keyword evidence="1" id="KW-0472">Membrane</keyword>
<dbReference type="GO" id="GO:0016020">
    <property type="term" value="C:membrane"/>
    <property type="evidence" value="ECO:0007669"/>
    <property type="project" value="TreeGrafter"/>
</dbReference>
<dbReference type="Gene3D" id="1.20.120.1630">
    <property type="match status" value="1"/>
</dbReference>
<organism evidence="2">
    <name type="scientific">Eremomyces bilateralis CBS 781.70</name>
    <dbReference type="NCBI Taxonomy" id="1392243"/>
    <lineage>
        <taxon>Eukaryota</taxon>
        <taxon>Fungi</taxon>
        <taxon>Dikarya</taxon>
        <taxon>Ascomycota</taxon>
        <taxon>Pezizomycotina</taxon>
        <taxon>Dothideomycetes</taxon>
        <taxon>Dothideomycetes incertae sedis</taxon>
        <taxon>Eremomycetales</taxon>
        <taxon>Eremomycetaceae</taxon>
        <taxon>Eremomyces</taxon>
    </lineage>
</organism>
<evidence type="ECO:0000313" key="3">
    <source>
        <dbReference type="Proteomes" id="UP000504638"/>
    </source>
</evidence>
<dbReference type="GeneID" id="54416542"/>
<dbReference type="RefSeq" id="XP_033537821.1">
    <property type="nucleotide sequence ID" value="XM_033675972.1"/>
</dbReference>
<gene>
    <name evidence="2 4" type="ORF">P152DRAFT_389237</name>
</gene>
<dbReference type="PANTHER" id="PTHR32251">
    <property type="entry name" value="3-OXO-5-ALPHA-STEROID 4-DEHYDROGENASE"/>
    <property type="match status" value="1"/>
</dbReference>
<evidence type="ECO:0000256" key="1">
    <source>
        <dbReference type="SAM" id="Phobius"/>
    </source>
</evidence>
<feature type="transmembrane region" description="Helical" evidence="1">
    <location>
        <begin position="61"/>
        <end position="85"/>
    </location>
</feature>
<dbReference type="Pfam" id="PF06966">
    <property type="entry name" value="DUF1295"/>
    <property type="match status" value="1"/>
</dbReference>
<sequence>MKYVDTSVLPGLLFTIPVIKNATDVPDLVAWEHSVQPFLDWLLLILGHLMNDVHSLQDLKFLYLSINPFVSGLGMALLPAPIFFLRSELTGNYSVVDRLWSILPVLFNAHFALWSYWNALNPGRNTALFLCSVIWGIRLTYNFWRKGGYKPGEEDYRWAVLRAKIPRWVFSFFNLTFISTFQVLVLYMITAPAYVILLTSTSVRGEPFGIVDAGFCALLLGIVAFEYIADQQQWDYHRARQVYKKRSRPALDSAYSPADLDRGFLTKGLWAFSRHPNFLAEQSFWVVVYLWSCVVSRTTYNWSGAGVVALLAIFQGSTTLTEAISSEKYPEYQHYRTQVGRFFPSVWSVVRSGYDAPAVLRDGKKYK</sequence>
<keyword evidence="1" id="KW-0812">Transmembrane</keyword>
<dbReference type="AlphaFoldDB" id="A0A6G1GE80"/>
<dbReference type="OrthoDB" id="201504at2759"/>
<dbReference type="Proteomes" id="UP000504638">
    <property type="component" value="Unplaced"/>
</dbReference>